<gene>
    <name evidence="1" type="ORF">GIB67_005183</name>
</gene>
<proteinExistence type="predicted"/>
<protein>
    <submittedName>
        <fullName evidence="1">Uncharacterized protein</fullName>
    </submittedName>
</protein>
<name>A0A7J7NMX2_9MAGN</name>
<keyword evidence="2" id="KW-1185">Reference proteome</keyword>
<dbReference type="EMBL" id="JACGCM010000692">
    <property type="protein sequence ID" value="KAF6168571.1"/>
    <property type="molecule type" value="Genomic_DNA"/>
</dbReference>
<reference evidence="1 2" key="1">
    <citation type="journal article" date="2020" name="IScience">
        <title>Genome Sequencing of the Endangered Kingdonia uniflora (Circaeasteraceae, Ranunculales) Reveals Potential Mechanisms of Evolutionary Specialization.</title>
        <authorList>
            <person name="Sun Y."/>
            <person name="Deng T."/>
            <person name="Zhang A."/>
            <person name="Moore M.J."/>
            <person name="Landis J.B."/>
            <person name="Lin N."/>
            <person name="Zhang H."/>
            <person name="Zhang X."/>
            <person name="Huang J."/>
            <person name="Zhang X."/>
            <person name="Sun H."/>
            <person name="Wang H."/>
        </authorList>
    </citation>
    <scope>NUCLEOTIDE SEQUENCE [LARGE SCALE GENOMIC DNA]</scope>
    <source>
        <strain evidence="1">TB1705</strain>
        <tissue evidence="1">Leaf</tissue>
    </source>
</reference>
<dbReference type="AlphaFoldDB" id="A0A7J7NMX2"/>
<organism evidence="1 2">
    <name type="scientific">Kingdonia uniflora</name>
    <dbReference type="NCBI Taxonomy" id="39325"/>
    <lineage>
        <taxon>Eukaryota</taxon>
        <taxon>Viridiplantae</taxon>
        <taxon>Streptophyta</taxon>
        <taxon>Embryophyta</taxon>
        <taxon>Tracheophyta</taxon>
        <taxon>Spermatophyta</taxon>
        <taxon>Magnoliopsida</taxon>
        <taxon>Ranunculales</taxon>
        <taxon>Circaeasteraceae</taxon>
        <taxon>Kingdonia</taxon>
    </lineage>
</organism>
<evidence type="ECO:0000313" key="2">
    <source>
        <dbReference type="Proteomes" id="UP000541444"/>
    </source>
</evidence>
<sequence length="56" mass="6368">MLPKGHRKPQLGAWSTLAKLQLRLYAEFKMGAFRKKIIFLQGLKPLTSSLNSLKIV</sequence>
<dbReference type="Proteomes" id="UP000541444">
    <property type="component" value="Unassembled WGS sequence"/>
</dbReference>
<accession>A0A7J7NMX2</accession>
<evidence type="ECO:0000313" key="1">
    <source>
        <dbReference type="EMBL" id="KAF6168571.1"/>
    </source>
</evidence>
<comment type="caution">
    <text evidence="1">The sequence shown here is derived from an EMBL/GenBank/DDBJ whole genome shotgun (WGS) entry which is preliminary data.</text>
</comment>